<keyword evidence="2" id="KW-1185">Reference proteome</keyword>
<dbReference type="OrthoDB" id="7413157at2759"/>
<organism evidence="1 2">
    <name type="scientific">Rhynchophorus ferrugineus</name>
    <name type="common">Red palm weevil</name>
    <name type="synonym">Curculio ferrugineus</name>
    <dbReference type="NCBI Taxonomy" id="354439"/>
    <lineage>
        <taxon>Eukaryota</taxon>
        <taxon>Metazoa</taxon>
        <taxon>Ecdysozoa</taxon>
        <taxon>Arthropoda</taxon>
        <taxon>Hexapoda</taxon>
        <taxon>Insecta</taxon>
        <taxon>Pterygota</taxon>
        <taxon>Neoptera</taxon>
        <taxon>Endopterygota</taxon>
        <taxon>Coleoptera</taxon>
        <taxon>Polyphaga</taxon>
        <taxon>Cucujiformia</taxon>
        <taxon>Curculionidae</taxon>
        <taxon>Dryophthorinae</taxon>
        <taxon>Rhynchophorus</taxon>
    </lineage>
</organism>
<sequence>MQAEQGSIGDLQKYHNRYLRNRRHTLANVRYADPFELLVNRSENKASNGPGLLKRDLHNSGLDIEQWFNLN</sequence>
<dbReference type="AlphaFoldDB" id="A0A834MAU0"/>
<gene>
    <name evidence="1" type="ORF">GWI33_014272</name>
</gene>
<accession>A0A834MAU0</accession>
<comment type="caution">
    <text evidence="1">The sequence shown here is derived from an EMBL/GenBank/DDBJ whole genome shotgun (WGS) entry which is preliminary data.</text>
</comment>
<protein>
    <submittedName>
        <fullName evidence="1">Uncharacterized protein</fullName>
    </submittedName>
</protein>
<name>A0A834MAU0_RHYFE</name>
<dbReference type="EMBL" id="JAACXV010013619">
    <property type="protein sequence ID" value="KAF7272985.1"/>
    <property type="molecule type" value="Genomic_DNA"/>
</dbReference>
<evidence type="ECO:0000313" key="2">
    <source>
        <dbReference type="Proteomes" id="UP000625711"/>
    </source>
</evidence>
<dbReference type="Proteomes" id="UP000625711">
    <property type="component" value="Unassembled WGS sequence"/>
</dbReference>
<reference evidence="1" key="1">
    <citation type="submission" date="2020-08" db="EMBL/GenBank/DDBJ databases">
        <title>Genome sequencing and assembly of the red palm weevil Rhynchophorus ferrugineus.</title>
        <authorList>
            <person name="Dias G.B."/>
            <person name="Bergman C.M."/>
            <person name="Manee M."/>
        </authorList>
    </citation>
    <scope>NUCLEOTIDE SEQUENCE</scope>
    <source>
        <strain evidence="1">AA-2017</strain>
        <tissue evidence="1">Whole larva</tissue>
    </source>
</reference>
<proteinExistence type="predicted"/>
<evidence type="ECO:0000313" key="1">
    <source>
        <dbReference type="EMBL" id="KAF7272985.1"/>
    </source>
</evidence>